<feature type="domain" description="ABC transporter" evidence="9">
    <location>
        <begin position="8"/>
        <end position="233"/>
    </location>
</feature>
<dbReference type="GO" id="GO:0005886">
    <property type="term" value="C:plasma membrane"/>
    <property type="evidence" value="ECO:0007669"/>
    <property type="project" value="UniProtKB-SubCell"/>
</dbReference>
<dbReference type="EMBL" id="VCKY01000016">
    <property type="protein sequence ID" value="TMR23765.1"/>
    <property type="molecule type" value="Genomic_DNA"/>
</dbReference>
<sequence length="322" mass="35097">MPGTSLAVEADGLHKRYRSKVAVDEVSLSIPAGEIFGILGRNGAGKTTTVELVAGLRRPDRGTVRVLGLDAQRDRARLRQLLGVQLQESHLHAALTVAELVRLYGTFYRDPLDSGELIESVGLTGSRDVRFQNLSGGQQQRLSIALALVGRPRVVILDELTTGLDPEARRQMWSTVESLRDDGVTVLLVSHAMEEVERLCDRVALLDAGRVVALDSPSGLVRRAGFAQRVTFLAAEPVPKRLLEGLDGVERVRADGGRVVVEGRGDLLQVVSVALVRAGIVVTETRGEHATLDDAFVALTGRHLDNERHDHERQDDDKEALR</sequence>
<evidence type="ECO:0000313" key="11">
    <source>
        <dbReference type="Proteomes" id="UP000309128"/>
    </source>
</evidence>
<evidence type="ECO:0000256" key="3">
    <source>
        <dbReference type="ARBA" id="ARBA00022475"/>
    </source>
</evidence>
<organism evidence="10 11">
    <name type="scientific">Nonomuraea turkmeniaca</name>
    <dbReference type="NCBI Taxonomy" id="103838"/>
    <lineage>
        <taxon>Bacteria</taxon>
        <taxon>Bacillati</taxon>
        <taxon>Actinomycetota</taxon>
        <taxon>Actinomycetes</taxon>
        <taxon>Streptosporangiales</taxon>
        <taxon>Streptosporangiaceae</taxon>
        <taxon>Nonomuraea</taxon>
    </lineage>
</organism>
<gene>
    <name evidence="10" type="ORF">ETD86_07180</name>
</gene>
<evidence type="ECO:0000256" key="1">
    <source>
        <dbReference type="ARBA" id="ARBA00004202"/>
    </source>
</evidence>
<dbReference type="InterPro" id="IPR050763">
    <property type="entry name" value="ABC_transporter_ATP-binding"/>
</dbReference>
<keyword evidence="2" id="KW-0813">Transport</keyword>
<evidence type="ECO:0000313" key="10">
    <source>
        <dbReference type="EMBL" id="TMR23765.1"/>
    </source>
</evidence>
<dbReference type="PROSITE" id="PS50893">
    <property type="entry name" value="ABC_TRANSPORTER_2"/>
    <property type="match status" value="1"/>
</dbReference>
<dbReference type="PANTHER" id="PTHR42711:SF16">
    <property type="entry name" value="ABC TRANSPORTER ATP-BINDING PROTEIN"/>
    <property type="match status" value="1"/>
</dbReference>
<dbReference type="PANTHER" id="PTHR42711">
    <property type="entry name" value="ABC TRANSPORTER ATP-BINDING PROTEIN"/>
    <property type="match status" value="1"/>
</dbReference>
<dbReference type="GO" id="GO:0005524">
    <property type="term" value="F:ATP binding"/>
    <property type="evidence" value="ECO:0007669"/>
    <property type="project" value="UniProtKB-KW"/>
</dbReference>
<evidence type="ECO:0000256" key="2">
    <source>
        <dbReference type="ARBA" id="ARBA00022448"/>
    </source>
</evidence>
<evidence type="ECO:0000256" key="7">
    <source>
        <dbReference type="ARBA" id="ARBA00023136"/>
    </source>
</evidence>
<proteinExistence type="predicted"/>
<accession>A0A5S4FSL9</accession>
<dbReference type="Pfam" id="PF00005">
    <property type="entry name" value="ABC_tran"/>
    <property type="match status" value="1"/>
</dbReference>
<dbReference type="AlphaFoldDB" id="A0A5S4FSL9"/>
<keyword evidence="11" id="KW-1185">Reference proteome</keyword>
<dbReference type="InterPro" id="IPR027417">
    <property type="entry name" value="P-loop_NTPase"/>
</dbReference>
<dbReference type="CDD" id="cd03230">
    <property type="entry name" value="ABC_DR_subfamily_A"/>
    <property type="match status" value="1"/>
</dbReference>
<keyword evidence="7" id="KW-0472">Membrane</keyword>
<dbReference type="SUPFAM" id="SSF52540">
    <property type="entry name" value="P-loop containing nucleoside triphosphate hydrolases"/>
    <property type="match status" value="1"/>
</dbReference>
<dbReference type="GO" id="GO:0016887">
    <property type="term" value="F:ATP hydrolysis activity"/>
    <property type="evidence" value="ECO:0007669"/>
    <property type="project" value="InterPro"/>
</dbReference>
<keyword evidence="5 10" id="KW-0067">ATP-binding</keyword>
<comment type="caution">
    <text evidence="10">The sequence shown here is derived from an EMBL/GenBank/DDBJ whole genome shotgun (WGS) entry which is preliminary data.</text>
</comment>
<evidence type="ECO:0000256" key="8">
    <source>
        <dbReference type="ARBA" id="ARBA00023251"/>
    </source>
</evidence>
<comment type="subcellular location">
    <subcellularLocation>
        <location evidence="1">Cell membrane</location>
        <topology evidence="1">Peripheral membrane protein</topology>
    </subcellularLocation>
</comment>
<dbReference type="GO" id="GO:0046677">
    <property type="term" value="P:response to antibiotic"/>
    <property type="evidence" value="ECO:0007669"/>
    <property type="project" value="UniProtKB-KW"/>
</dbReference>
<dbReference type="InterPro" id="IPR003439">
    <property type="entry name" value="ABC_transporter-like_ATP-bd"/>
</dbReference>
<dbReference type="RefSeq" id="WP_138665305.1">
    <property type="nucleotide sequence ID" value="NZ_VCKY01000016.1"/>
</dbReference>
<dbReference type="FunFam" id="3.40.50.300:FF:000589">
    <property type="entry name" value="ABC transporter, ATP-binding subunit"/>
    <property type="match status" value="1"/>
</dbReference>
<evidence type="ECO:0000256" key="6">
    <source>
        <dbReference type="ARBA" id="ARBA00022967"/>
    </source>
</evidence>
<dbReference type="OrthoDB" id="9788837at2"/>
<name>A0A5S4FSL9_9ACTN</name>
<evidence type="ECO:0000259" key="9">
    <source>
        <dbReference type="PROSITE" id="PS50893"/>
    </source>
</evidence>
<reference evidence="10 11" key="1">
    <citation type="submission" date="2019-05" db="EMBL/GenBank/DDBJ databases">
        <title>Draft genome sequence of Nonomuraea turkmeniaca DSM 43926.</title>
        <authorList>
            <person name="Saricaoglu S."/>
            <person name="Isik K."/>
        </authorList>
    </citation>
    <scope>NUCLEOTIDE SEQUENCE [LARGE SCALE GENOMIC DNA]</scope>
    <source>
        <strain evidence="10 11">DSM 43926</strain>
    </source>
</reference>
<dbReference type="Gene3D" id="3.40.50.300">
    <property type="entry name" value="P-loop containing nucleotide triphosphate hydrolases"/>
    <property type="match status" value="1"/>
</dbReference>
<evidence type="ECO:0000256" key="4">
    <source>
        <dbReference type="ARBA" id="ARBA00022741"/>
    </source>
</evidence>
<dbReference type="SMART" id="SM00382">
    <property type="entry name" value="AAA"/>
    <property type="match status" value="1"/>
</dbReference>
<protein>
    <submittedName>
        <fullName evidence="10">ABC transporter ATP-binding protein</fullName>
    </submittedName>
</protein>
<dbReference type="PROSITE" id="PS00211">
    <property type="entry name" value="ABC_TRANSPORTER_1"/>
    <property type="match status" value="1"/>
</dbReference>
<dbReference type="InterPro" id="IPR003593">
    <property type="entry name" value="AAA+_ATPase"/>
</dbReference>
<keyword evidence="6" id="KW-1278">Translocase</keyword>
<evidence type="ECO:0000256" key="5">
    <source>
        <dbReference type="ARBA" id="ARBA00022840"/>
    </source>
</evidence>
<dbReference type="Proteomes" id="UP000309128">
    <property type="component" value="Unassembled WGS sequence"/>
</dbReference>
<keyword evidence="4" id="KW-0547">Nucleotide-binding</keyword>
<dbReference type="InterPro" id="IPR017871">
    <property type="entry name" value="ABC_transporter-like_CS"/>
</dbReference>
<keyword evidence="3" id="KW-1003">Cell membrane</keyword>
<keyword evidence="8" id="KW-0046">Antibiotic resistance</keyword>